<feature type="signal peptide" evidence="2">
    <location>
        <begin position="1"/>
        <end position="20"/>
    </location>
</feature>
<dbReference type="AlphaFoldDB" id="A0A016TTD4"/>
<keyword evidence="4" id="KW-1185">Reference proteome</keyword>
<accession>A0A016TTD4</accession>
<feature type="chain" id="PRO_5001488342" description="WAP domain-containing protein" evidence="2">
    <location>
        <begin position="21"/>
        <end position="68"/>
    </location>
</feature>
<comment type="caution">
    <text evidence="3">The sequence shown here is derived from an EMBL/GenBank/DDBJ whole genome shotgun (WGS) entry which is preliminary data.</text>
</comment>
<feature type="region of interest" description="Disordered" evidence="1">
    <location>
        <begin position="47"/>
        <end position="68"/>
    </location>
</feature>
<evidence type="ECO:0000256" key="1">
    <source>
        <dbReference type="SAM" id="MobiDB-lite"/>
    </source>
</evidence>
<protein>
    <recommendedName>
        <fullName evidence="5">WAP domain-containing protein</fullName>
    </recommendedName>
</protein>
<organism evidence="3 4">
    <name type="scientific">Ancylostoma ceylanicum</name>
    <dbReference type="NCBI Taxonomy" id="53326"/>
    <lineage>
        <taxon>Eukaryota</taxon>
        <taxon>Metazoa</taxon>
        <taxon>Ecdysozoa</taxon>
        <taxon>Nematoda</taxon>
        <taxon>Chromadorea</taxon>
        <taxon>Rhabditida</taxon>
        <taxon>Rhabditina</taxon>
        <taxon>Rhabditomorpha</taxon>
        <taxon>Strongyloidea</taxon>
        <taxon>Ancylostomatidae</taxon>
        <taxon>Ancylostomatinae</taxon>
        <taxon>Ancylostoma</taxon>
    </lineage>
</organism>
<gene>
    <name evidence="3" type="primary">Acey_s0081.g1491</name>
    <name evidence="3" type="ORF">Y032_0081g1491</name>
</gene>
<reference evidence="4" key="1">
    <citation type="journal article" date="2015" name="Nat. Genet.">
        <title>The genome and transcriptome of the zoonotic hookworm Ancylostoma ceylanicum identify infection-specific gene families.</title>
        <authorList>
            <person name="Schwarz E.M."/>
            <person name="Hu Y."/>
            <person name="Antoshechkin I."/>
            <person name="Miller M.M."/>
            <person name="Sternberg P.W."/>
            <person name="Aroian R.V."/>
        </authorList>
    </citation>
    <scope>NUCLEOTIDE SEQUENCE</scope>
    <source>
        <strain evidence="4">HY135</strain>
    </source>
</reference>
<evidence type="ECO:0008006" key="5">
    <source>
        <dbReference type="Google" id="ProtNLM"/>
    </source>
</evidence>
<dbReference type="Proteomes" id="UP000024635">
    <property type="component" value="Unassembled WGS sequence"/>
</dbReference>
<evidence type="ECO:0000313" key="4">
    <source>
        <dbReference type="Proteomes" id="UP000024635"/>
    </source>
</evidence>
<evidence type="ECO:0000256" key="2">
    <source>
        <dbReference type="SAM" id="SignalP"/>
    </source>
</evidence>
<proteinExistence type="predicted"/>
<evidence type="ECO:0000313" key="3">
    <source>
        <dbReference type="EMBL" id="EYC05643.1"/>
    </source>
</evidence>
<name>A0A016TTD4_9BILA</name>
<keyword evidence="2" id="KW-0732">Signal</keyword>
<dbReference type="EMBL" id="JARK01001417">
    <property type="protein sequence ID" value="EYC05643.1"/>
    <property type="molecule type" value="Genomic_DNA"/>
</dbReference>
<sequence length="68" mass="7569">MRSTLLLLFLLFCVLSTVDAFFGCSENGERCPRPRICYRNMCVVPPRGKRASGPGCEPGSPDCFSPRR</sequence>